<feature type="signal peptide" evidence="1">
    <location>
        <begin position="1"/>
        <end position="28"/>
    </location>
</feature>
<dbReference type="EMBL" id="VTZN01000207">
    <property type="protein sequence ID" value="KAA1247111.1"/>
    <property type="molecule type" value="Genomic_DNA"/>
</dbReference>
<comment type="caution">
    <text evidence="2">The sequence shown here is derived from an EMBL/GenBank/DDBJ whole genome shotgun (WGS) entry which is preliminary data.</text>
</comment>
<name>A0A5B1BGI2_MYCSI</name>
<dbReference type="Proteomes" id="UP000324701">
    <property type="component" value="Unassembled WGS sequence"/>
</dbReference>
<dbReference type="AlphaFoldDB" id="A0A5B1BGI2"/>
<keyword evidence="3" id="KW-1185">Reference proteome</keyword>
<gene>
    <name evidence="2" type="ORF">F0Q45_22755</name>
</gene>
<accession>A0A5B1BGI2</accession>
<evidence type="ECO:0000313" key="3">
    <source>
        <dbReference type="Proteomes" id="UP000324701"/>
    </source>
</evidence>
<evidence type="ECO:0000256" key="1">
    <source>
        <dbReference type="SAM" id="SignalP"/>
    </source>
</evidence>
<keyword evidence="1" id="KW-0732">Signal</keyword>
<feature type="chain" id="PRO_5039072365" evidence="1">
    <location>
        <begin position="29"/>
        <end position="61"/>
    </location>
</feature>
<protein>
    <submittedName>
        <fullName evidence="2">Uncharacterized protein</fullName>
    </submittedName>
</protein>
<evidence type="ECO:0000313" key="2">
    <source>
        <dbReference type="EMBL" id="KAA1247111.1"/>
    </source>
</evidence>
<sequence length="61" mass="6388">MFTTHIRALAGMSLLASAIGLAAFGASAGTAAAAPSHQPEYGTYTCYDYATQTFYQCFDPS</sequence>
<reference evidence="2 3" key="1">
    <citation type="submission" date="2019-09" db="EMBL/GenBank/DDBJ databases">
        <title>Report of infection by Mycobacterium simiae a patient suffering from pulmonary tuberculosis.</title>
        <authorList>
            <person name="Mohanty P.S."/>
            <person name="Bansal A.K."/>
            <person name="Singh H."/>
            <person name="Sharma S."/>
            <person name="Patil S.A."/>
            <person name="Upadhaya P."/>
            <person name="Singh P.K."/>
            <person name="Kumar D."/>
            <person name="Kumar S."/>
            <person name="Singh R.K."/>
            <person name="Chaudhary B."/>
        </authorList>
    </citation>
    <scope>NUCLEOTIDE SEQUENCE [LARGE SCALE GENOMIC DNA]</scope>
    <source>
        <strain evidence="2 3">JAL-560-SIM</strain>
    </source>
</reference>
<dbReference type="RefSeq" id="WP_149656066.1">
    <property type="nucleotide sequence ID" value="NZ_VTZN01000207.1"/>
</dbReference>
<organism evidence="2 3">
    <name type="scientific">Mycobacterium simiae</name>
    <name type="common">Mycobacterium habana</name>
    <dbReference type="NCBI Taxonomy" id="1784"/>
    <lineage>
        <taxon>Bacteria</taxon>
        <taxon>Bacillati</taxon>
        <taxon>Actinomycetota</taxon>
        <taxon>Actinomycetes</taxon>
        <taxon>Mycobacteriales</taxon>
        <taxon>Mycobacteriaceae</taxon>
        <taxon>Mycobacterium</taxon>
        <taxon>Mycobacterium simiae complex</taxon>
    </lineage>
</organism>
<proteinExistence type="predicted"/>